<dbReference type="RefSeq" id="WP_175491772.1">
    <property type="nucleotide sequence ID" value="NZ_CP076607.1"/>
</dbReference>
<reference evidence="1 2" key="1">
    <citation type="submission" date="2021-06" db="EMBL/GenBank/DDBJ databases">
        <title>Whole genome sequence of Paenibacillus sophorae DSM23020 for comparative genomics.</title>
        <authorList>
            <person name="Kim M.-J."/>
            <person name="Lee G."/>
            <person name="Shin J.-H."/>
        </authorList>
    </citation>
    <scope>NUCLEOTIDE SEQUENCE [LARGE SCALE GENOMIC DNA]</scope>
    <source>
        <strain evidence="1 2">DSM 23020</strain>
    </source>
</reference>
<dbReference type="EMBL" id="CP076607">
    <property type="protein sequence ID" value="QWU14426.1"/>
    <property type="molecule type" value="Genomic_DNA"/>
</dbReference>
<gene>
    <name evidence="1" type="ORF">KP014_21190</name>
</gene>
<name>A0ABX8H887_9BACL</name>
<evidence type="ECO:0000313" key="1">
    <source>
        <dbReference type="EMBL" id="QWU14426.1"/>
    </source>
</evidence>
<keyword evidence="2" id="KW-1185">Reference proteome</keyword>
<organism evidence="1 2">
    <name type="scientific">Paenibacillus sophorae</name>
    <dbReference type="NCBI Taxonomy" id="1333845"/>
    <lineage>
        <taxon>Bacteria</taxon>
        <taxon>Bacillati</taxon>
        <taxon>Bacillota</taxon>
        <taxon>Bacilli</taxon>
        <taxon>Bacillales</taxon>
        <taxon>Paenibacillaceae</taxon>
        <taxon>Paenibacillus</taxon>
    </lineage>
</organism>
<accession>A0ABX8H887</accession>
<dbReference type="Proteomes" id="UP000683429">
    <property type="component" value="Chromosome"/>
</dbReference>
<protein>
    <submittedName>
        <fullName evidence="1">Uncharacterized protein</fullName>
    </submittedName>
</protein>
<evidence type="ECO:0000313" key="2">
    <source>
        <dbReference type="Proteomes" id="UP000683429"/>
    </source>
</evidence>
<proteinExistence type="predicted"/>
<sequence length="47" mass="5690">MKKLWEHAYTHGSIMERIDRLQSEVEMLRYDLGDIDFEIEFVDGEED</sequence>